<proteinExistence type="predicted"/>
<dbReference type="EMBL" id="OZ026884">
    <property type="protein sequence ID" value="CAL1241655.1"/>
    <property type="molecule type" value="Genomic_DNA"/>
</dbReference>
<dbReference type="PANTHER" id="PTHR11709">
    <property type="entry name" value="MULTI-COPPER OXIDASE"/>
    <property type="match status" value="1"/>
</dbReference>
<keyword evidence="2" id="KW-0560">Oxidoreductase</keyword>
<reference evidence="6 7" key="1">
    <citation type="submission" date="2024-04" db="EMBL/GenBank/DDBJ databases">
        <authorList>
            <person name="Cremers G."/>
        </authorList>
    </citation>
    <scope>NUCLEOTIDE SEQUENCE [LARGE SCALE GENOMIC DNA]</scope>
    <source>
        <strain evidence="6">MeCH1-AG</strain>
    </source>
</reference>
<dbReference type="SUPFAM" id="SSF49503">
    <property type="entry name" value="Cupredoxins"/>
    <property type="match status" value="2"/>
</dbReference>
<dbReference type="PROSITE" id="PS00079">
    <property type="entry name" value="MULTICOPPER_OXIDASE1"/>
    <property type="match status" value="1"/>
</dbReference>
<feature type="domain" description="Plastocyanin-like" evidence="5">
    <location>
        <begin position="101"/>
        <end position="212"/>
    </location>
</feature>
<dbReference type="Pfam" id="PF07732">
    <property type="entry name" value="Cu-oxidase_3"/>
    <property type="match status" value="1"/>
</dbReference>
<protein>
    <submittedName>
        <fullName evidence="6">Multicopper oxidase</fullName>
    </submittedName>
</protein>
<keyword evidence="7" id="KW-1185">Reference proteome</keyword>
<keyword evidence="1" id="KW-0479">Metal-binding</keyword>
<name>A0ABM9NLZ6_9GAMM</name>
<evidence type="ECO:0000313" key="7">
    <source>
        <dbReference type="Proteomes" id="UP001497493"/>
    </source>
</evidence>
<feature type="signal peptide" evidence="3">
    <location>
        <begin position="1"/>
        <end position="23"/>
    </location>
</feature>
<dbReference type="Proteomes" id="UP001497493">
    <property type="component" value="Chromosome"/>
</dbReference>
<evidence type="ECO:0000256" key="1">
    <source>
        <dbReference type="ARBA" id="ARBA00022723"/>
    </source>
</evidence>
<dbReference type="Gene3D" id="2.60.40.420">
    <property type="entry name" value="Cupredoxins - blue copper proteins"/>
    <property type="match status" value="1"/>
</dbReference>
<dbReference type="Pfam" id="PF07731">
    <property type="entry name" value="Cu-oxidase_2"/>
    <property type="match status" value="1"/>
</dbReference>
<dbReference type="CDD" id="cd04200">
    <property type="entry name" value="CuRO_2_ceruloplasmin_like"/>
    <property type="match status" value="1"/>
</dbReference>
<dbReference type="RefSeq" id="WP_348758158.1">
    <property type="nucleotide sequence ID" value="NZ_OZ026884.1"/>
</dbReference>
<dbReference type="InterPro" id="IPR008972">
    <property type="entry name" value="Cupredoxin"/>
</dbReference>
<accession>A0ABM9NLZ6</accession>
<dbReference type="PANTHER" id="PTHR11709:SF486">
    <property type="entry name" value="MULTICOPPER OXIDASE"/>
    <property type="match status" value="1"/>
</dbReference>
<gene>
    <name evidence="6" type="ORF">MECH1_V1_2879</name>
</gene>
<dbReference type="InterPro" id="IPR002355">
    <property type="entry name" value="Cu_oxidase_Cu_BS"/>
</dbReference>
<evidence type="ECO:0000256" key="3">
    <source>
        <dbReference type="SAM" id="SignalP"/>
    </source>
</evidence>
<feature type="chain" id="PRO_5047002069" evidence="3">
    <location>
        <begin position="24"/>
        <end position="369"/>
    </location>
</feature>
<feature type="domain" description="Plastocyanin-like" evidence="4">
    <location>
        <begin position="269"/>
        <end position="366"/>
    </location>
</feature>
<evidence type="ECO:0000313" key="6">
    <source>
        <dbReference type="EMBL" id="CAL1241655.1"/>
    </source>
</evidence>
<dbReference type="InterPro" id="IPR045087">
    <property type="entry name" value="Cu-oxidase_fam"/>
</dbReference>
<dbReference type="PROSITE" id="PS00080">
    <property type="entry name" value="MULTICOPPER_OXIDASE2"/>
    <property type="match status" value="1"/>
</dbReference>
<sequence length="369" mass="41209">MIRIVPACMFLSLALAASGPAAAITRTYYLAAEETLWDYAPSYPINPMHNGKFTADEKVFVAGDQRTRIGHRYYKARYVEYTDASFTTPKARPPEWQHLGLLGPVLRANVGDTLKVVLKNKTKRMPVSLHPHGLLYHKDSEGVPYADGSAGQDKGDDIVPPGGVYTYTWEVPERAGPGPGDPSSIVWLYHSHVNEVVDTNTGLVGPIIVSRPGELKDDGHLKGIDREFVVLFAVFDENKSFYLDKNIAAFAPAAARRTEDPEFMESNRKHSMNGYLYSNLPGLTMKEGENVRWYQLALGTEVDLHTPHWHGNTLMEAGRRLDVLNLLPGTHLTVDMQPDNPGIWMYHCHVNDHIDAGMMAHYTVLPRHP</sequence>
<keyword evidence="3" id="KW-0732">Signal</keyword>
<organism evidence="6 7">
    <name type="scientific">Candidatus Methylocalor cossyra</name>
    <dbReference type="NCBI Taxonomy" id="3108543"/>
    <lineage>
        <taxon>Bacteria</taxon>
        <taxon>Pseudomonadati</taxon>
        <taxon>Pseudomonadota</taxon>
        <taxon>Gammaproteobacteria</taxon>
        <taxon>Methylococcales</taxon>
        <taxon>Methylococcaceae</taxon>
        <taxon>Candidatus Methylocalor</taxon>
    </lineage>
</organism>
<evidence type="ECO:0000256" key="2">
    <source>
        <dbReference type="ARBA" id="ARBA00023002"/>
    </source>
</evidence>
<evidence type="ECO:0000259" key="5">
    <source>
        <dbReference type="Pfam" id="PF07732"/>
    </source>
</evidence>
<dbReference type="InterPro" id="IPR033138">
    <property type="entry name" value="Cu_oxidase_CS"/>
</dbReference>
<dbReference type="InterPro" id="IPR011706">
    <property type="entry name" value="Cu-oxidase_C"/>
</dbReference>
<dbReference type="InterPro" id="IPR011707">
    <property type="entry name" value="Cu-oxidase-like_N"/>
</dbReference>
<evidence type="ECO:0000259" key="4">
    <source>
        <dbReference type="Pfam" id="PF07731"/>
    </source>
</evidence>